<dbReference type="EMBL" id="CP056069">
    <property type="protein sequence ID" value="UKK00258.1"/>
    <property type="molecule type" value="Genomic_DNA"/>
</dbReference>
<dbReference type="Proteomes" id="UP000244811">
    <property type="component" value="Chromosome 1"/>
</dbReference>
<dbReference type="Pfam" id="PF00478">
    <property type="entry name" value="IMPDH"/>
    <property type="match status" value="1"/>
</dbReference>
<dbReference type="GO" id="GO:0005829">
    <property type="term" value="C:cytosol"/>
    <property type="evidence" value="ECO:0007669"/>
    <property type="project" value="TreeGrafter"/>
</dbReference>
<organism evidence="6 7">
    <name type="scientific">Theileria orientalis</name>
    <dbReference type="NCBI Taxonomy" id="68886"/>
    <lineage>
        <taxon>Eukaryota</taxon>
        <taxon>Sar</taxon>
        <taxon>Alveolata</taxon>
        <taxon>Apicomplexa</taxon>
        <taxon>Aconoidasida</taxon>
        <taxon>Piroplasmida</taxon>
        <taxon>Theileriidae</taxon>
        <taxon>Theileria</taxon>
    </lineage>
</organism>
<dbReference type="PANTHER" id="PTHR43170">
    <property type="entry name" value="GMP REDUCTASE"/>
    <property type="match status" value="1"/>
</dbReference>
<evidence type="ECO:0000313" key="7">
    <source>
        <dbReference type="Proteomes" id="UP000244811"/>
    </source>
</evidence>
<proteinExistence type="predicted"/>
<evidence type="ECO:0000256" key="4">
    <source>
        <dbReference type="ARBA" id="ARBA00023002"/>
    </source>
</evidence>
<accession>A0A976M9P3</accession>
<keyword evidence="3" id="KW-0521">NADP</keyword>
<dbReference type="GO" id="GO:1902560">
    <property type="term" value="C:GMP reductase complex"/>
    <property type="evidence" value="ECO:0007669"/>
    <property type="project" value="InterPro"/>
</dbReference>
<evidence type="ECO:0000259" key="5">
    <source>
        <dbReference type="Pfam" id="PF00478"/>
    </source>
</evidence>
<evidence type="ECO:0000256" key="3">
    <source>
        <dbReference type="ARBA" id="ARBA00022857"/>
    </source>
</evidence>
<sequence>MFKTYNFDNMMLIPRECVLDSRKDADVSARLGNRTFKIPVMTANMPSIVDESVAIKLASSGYLYNMHRFGVDVLAFCKKMISLGLYVSISVGIKPESYELLTQLKENGIVPDYVSIDIAHGHNPRVKNVIDHIRSLFGDKTFVIAGTVASPEGLRALEDWGADAVRVGIGQGHVCTTAFKTGFGTRNWQLSAVAECAKVAKKVVICDGGVYHTADIAKAIHVGAHWVMSGVLFSGTTDSPGTLVEKDGVKYKAYYGNASVRVKGDHHRIEGKETLIECTTTLADRLLEIEEDLQSAVSYSGGTKLEDIRKVDHVFVSTPN</sequence>
<keyword evidence="4 6" id="KW-0560">Oxidoreductase</keyword>
<dbReference type="PANTHER" id="PTHR43170:SF5">
    <property type="entry name" value="GMP REDUCTASE"/>
    <property type="match status" value="1"/>
</dbReference>
<name>A0A976M9P3_THEOR</name>
<evidence type="ECO:0000256" key="1">
    <source>
        <dbReference type="ARBA" id="ARBA00012678"/>
    </source>
</evidence>
<protein>
    <recommendedName>
        <fullName evidence="2">GMP reductase</fullName>
        <ecNumber evidence="1">1.7.1.7</ecNumber>
    </recommendedName>
</protein>
<dbReference type="InterPro" id="IPR005994">
    <property type="entry name" value="GuaC_type_2"/>
</dbReference>
<dbReference type="GO" id="GO:0003920">
    <property type="term" value="F:GMP reductase activity"/>
    <property type="evidence" value="ECO:0007669"/>
    <property type="project" value="UniProtKB-EC"/>
</dbReference>
<dbReference type="SMART" id="SM01240">
    <property type="entry name" value="IMPDH"/>
    <property type="match status" value="1"/>
</dbReference>
<reference evidence="6" key="1">
    <citation type="submission" date="2022-07" db="EMBL/GenBank/DDBJ databases">
        <title>Evaluation of T. orientalis genome assembly methods using nanopore sequencing and analysis of variation between genomes.</title>
        <authorList>
            <person name="Yam J."/>
            <person name="Micallef M.L."/>
            <person name="Liu M."/>
            <person name="Djordjevic S.P."/>
            <person name="Bogema D.R."/>
            <person name="Jenkins C."/>
        </authorList>
    </citation>
    <scope>NUCLEOTIDE SEQUENCE</scope>
    <source>
        <strain evidence="6">Goon Nure</strain>
    </source>
</reference>
<dbReference type="Gene3D" id="3.20.20.70">
    <property type="entry name" value="Aldolase class I"/>
    <property type="match status" value="1"/>
</dbReference>
<feature type="domain" description="IMP dehydrogenase/GMP reductase" evidence="5">
    <location>
        <begin position="5"/>
        <end position="313"/>
    </location>
</feature>
<dbReference type="SUPFAM" id="SSF51412">
    <property type="entry name" value="Inosine monophosphate dehydrogenase (IMPDH)"/>
    <property type="match status" value="1"/>
</dbReference>
<dbReference type="PIRSF" id="PIRSF036500">
    <property type="entry name" value="GMP_red_Firmic"/>
    <property type="match status" value="1"/>
</dbReference>
<dbReference type="EC" id="1.7.1.7" evidence="1"/>
<dbReference type="CDD" id="cd00381">
    <property type="entry name" value="IMPDH"/>
    <property type="match status" value="1"/>
</dbReference>
<dbReference type="GO" id="GO:0006163">
    <property type="term" value="P:purine nucleotide metabolic process"/>
    <property type="evidence" value="ECO:0007669"/>
    <property type="project" value="InterPro"/>
</dbReference>
<dbReference type="InterPro" id="IPR050139">
    <property type="entry name" value="GMP_reductase"/>
</dbReference>
<dbReference type="NCBIfam" id="NF003966">
    <property type="entry name" value="PRK05458.1"/>
    <property type="match status" value="1"/>
</dbReference>
<dbReference type="InterPro" id="IPR013785">
    <property type="entry name" value="Aldolase_TIM"/>
</dbReference>
<evidence type="ECO:0000313" key="6">
    <source>
        <dbReference type="EMBL" id="UKK00258.1"/>
    </source>
</evidence>
<gene>
    <name evidence="6" type="ORF">MACK_000328</name>
</gene>
<evidence type="ECO:0000256" key="2">
    <source>
        <dbReference type="ARBA" id="ARBA00015800"/>
    </source>
</evidence>
<dbReference type="AlphaFoldDB" id="A0A976M9P3"/>
<dbReference type="InterPro" id="IPR001093">
    <property type="entry name" value="IMP_DH_GMPRt"/>
</dbReference>